<dbReference type="InterPro" id="IPR005836">
    <property type="entry name" value="ADP_Glu_pyroP_CS"/>
</dbReference>
<keyword evidence="2" id="KW-0321">Glycogen metabolism</keyword>
<dbReference type="SUPFAM" id="SSF53448">
    <property type="entry name" value="Nucleotide-diphospho-sugar transferases"/>
    <property type="match status" value="1"/>
</dbReference>
<dbReference type="EMBL" id="FCOW01000050">
    <property type="protein sequence ID" value="CVK21833.1"/>
    <property type="molecule type" value="Genomic_DNA"/>
</dbReference>
<keyword evidence="12" id="KW-1185">Reference proteome</keyword>
<dbReference type="CDD" id="cd02508">
    <property type="entry name" value="ADP_Glucose_PP"/>
    <property type="match status" value="1"/>
</dbReference>
<dbReference type="Pfam" id="PF24894">
    <property type="entry name" value="Hexapep_GlmU"/>
    <property type="match status" value="1"/>
</dbReference>
<protein>
    <submittedName>
        <fullName evidence="11">Glucose-1-phosphate adenylyltransferase</fullName>
        <ecNumber evidence="11">2.7.7.27</ecNumber>
    </submittedName>
</protein>
<evidence type="ECO:0000256" key="4">
    <source>
        <dbReference type="ARBA" id="ARBA00022695"/>
    </source>
</evidence>
<evidence type="ECO:0000256" key="8">
    <source>
        <dbReference type="ARBA" id="ARBA00023277"/>
    </source>
</evidence>
<dbReference type="Gene3D" id="2.160.10.10">
    <property type="entry name" value="Hexapeptide repeat proteins"/>
    <property type="match status" value="1"/>
</dbReference>
<dbReference type="PANTHER" id="PTHR43523">
    <property type="entry name" value="GLUCOSE-1-PHOSPHATE ADENYLYLTRANSFERASE-RELATED"/>
    <property type="match status" value="1"/>
</dbReference>
<accession>A0ABM9W9X7</accession>
<evidence type="ECO:0000313" key="12">
    <source>
        <dbReference type="Proteomes" id="UP000245702"/>
    </source>
</evidence>
<evidence type="ECO:0000256" key="5">
    <source>
        <dbReference type="ARBA" id="ARBA00022741"/>
    </source>
</evidence>
<sequence>MKRAQIIALVLAGGAGTRLAQLTKSIAKPAVPFAGSYRLIDFTLSNCCNSQLDTIGVLMPRNPFSLPDTIGQSTFQAQIYPLHPVSWEQGGYSGTANAVYANIPFIEQFNPDYVLITSGDHVYKMDYRNLLLFHRERNADATIAVSPVPWSQTSRFGIVSAAADGAIKEFNEKPLHAGSNLASMGVYVFSWPQLKQQLEADAVDGNSCHDFGRNIIPAMMSQAKRLFVYSFSGYWRDVGTVEALYSAQMDLLQNPELLSLQDPQWPIYSLETAPTNKSSVYSNVNRSIIFAGAHISSQATIKDAIVMTGARIGPGSFVERAIIGPYAVLETGSIVRGGEPGYPPVAVIGENLVVSANMVHSY</sequence>
<keyword evidence="5" id="KW-0547">Nucleotide-binding</keyword>
<gene>
    <name evidence="11" type="primary">glgC_4</name>
    <name evidence="11" type="ORF">SSPH_04551</name>
</gene>
<evidence type="ECO:0000256" key="3">
    <source>
        <dbReference type="ARBA" id="ARBA00022679"/>
    </source>
</evidence>
<evidence type="ECO:0000256" key="1">
    <source>
        <dbReference type="ARBA" id="ARBA00010443"/>
    </source>
</evidence>
<dbReference type="InterPro" id="IPR011004">
    <property type="entry name" value="Trimer_LpxA-like_sf"/>
</dbReference>
<dbReference type="PANTHER" id="PTHR43523:SF2">
    <property type="entry name" value="GLUCOSE-1-PHOSPHATE ADENYLYLTRANSFERASE"/>
    <property type="match status" value="1"/>
</dbReference>
<dbReference type="InterPro" id="IPR056818">
    <property type="entry name" value="GlmU/GlgC-like_hexapep"/>
</dbReference>
<evidence type="ECO:0000256" key="2">
    <source>
        <dbReference type="ARBA" id="ARBA00022600"/>
    </source>
</evidence>
<reference evidence="11 12" key="1">
    <citation type="submission" date="2016-01" db="EMBL/GenBank/DDBJ databases">
        <authorList>
            <person name="Brown R."/>
        </authorList>
    </citation>
    <scope>NUCLEOTIDE SEQUENCE [LARGE SCALE GENOMIC DNA]</scope>
    <source>
        <strain evidence="11">Sporomusa sphaeroides DSM 2875</strain>
    </source>
</reference>
<feature type="domain" description="Nucleotidyl transferase" evidence="9">
    <location>
        <begin position="8"/>
        <end position="253"/>
    </location>
</feature>
<dbReference type="Proteomes" id="UP000245702">
    <property type="component" value="Unassembled WGS sequence"/>
</dbReference>
<evidence type="ECO:0000256" key="7">
    <source>
        <dbReference type="ARBA" id="ARBA00023056"/>
    </source>
</evidence>
<proteinExistence type="inferred from homology"/>
<evidence type="ECO:0000256" key="6">
    <source>
        <dbReference type="ARBA" id="ARBA00022840"/>
    </source>
</evidence>
<dbReference type="InterPro" id="IPR029044">
    <property type="entry name" value="Nucleotide-diphossugar_trans"/>
</dbReference>
<comment type="similarity">
    <text evidence="1">Belongs to the bacterial/plant glucose-1-phosphate adenylyltransferase family.</text>
</comment>
<comment type="caution">
    <text evidence="11">The sequence shown here is derived from an EMBL/GenBank/DDBJ whole genome shotgun (WGS) entry which is preliminary data.</text>
</comment>
<keyword evidence="3 11" id="KW-0808">Transferase</keyword>
<keyword evidence="7" id="KW-0320">Glycogen biosynthesis</keyword>
<dbReference type="RefSeq" id="WP_083945622.1">
    <property type="nucleotide sequence ID" value="NZ_CP146991.1"/>
</dbReference>
<keyword evidence="8" id="KW-0119">Carbohydrate metabolism</keyword>
<dbReference type="InterPro" id="IPR011831">
    <property type="entry name" value="ADP-Glc_PPase"/>
</dbReference>
<dbReference type="GO" id="GO:0008878">
    <property type="term" value="F:glucose-1-phosphate adenylyltransferase activity"/>
    <property type="evidence" value="ECO:0007669"/>
    <property type="project" value="UniProtKB-EC"/>
</dbReference>
<dbReference type="EC" id="2.7.7.27" evidence="11"/>
<name>A0ABM9W9X7_9FIRM</name>
<dbReference type="PROSITE" id="PS00808">
    <property type="entry name" value="ADP_GLC_PYROPHOSPH_1"/>
    <property type="match status" value="1"/>
</dbReference>
<dbReference type="SUPFAM" id="SSF51161">
    <property type="entry name" value="Trimeric LpxA-like enzymes"/>
    <property type="match status" value="1"/>
</dbReference>
<keyword evidence="6" id="KW-0067">ATP-binding</keyword>
<keyword evidence="4 11" id="KW-0548">Nucleotidyltransferase</keyword>
<dbReference type="Gene3D" id="3.90.550.10">
    <property type="entry name" value="Spore Coat Polysaccharide Biosynthesis Protein SpsA, Chain A"/>
    <property type="match status" value="1"/>
</dbReference>
<dbReference type="PROSITE" id="PS00810">
    <property type="entry name" value="ADP_GLC_PYROPHOSPH_3"/>
    <property type="match status" value="1"/>
</dbReference>
<evidence type="ECO:0000313" key="11">
    <source>
        <dbReference type="EMBL" id="CVK21833.1"/>
    </source>
</evidence>
<feature type="domain" description="Glucose-1-phosphate adenylyltransferase/Bifunctional protein GlmU-like C-terminal hexapeptide" evidence="10">
    <location>
        <begin position="282"/>
        <end position="333"/>
    </location>
</feature>
<dbReference type="Pfam" id="PF00483">
    <property type="entry name" value="NTP_transferase"/>
    <property type="match status" value="1"/>
</dbReference>
<dbReference type="InterPro" id="IPR005835">
    <property type="entry name" value="NTP_transferase_dom"/>
</dbReference>
<organism evidence="11 12">
    <name type="scientific">Sporomusa sphaeroides DSM 2875</name>
    <dbReference type="NCBI Taxonomy" id="1337886"/>
    <lineage>
        <taxon>Bacteria</taxon>
        <taxon>Bacillati</taxon>
        <taxon>Bacillota</taxon>
        <taxon>Negativicutes</taxon>
        <taxon>Selenomonadales</taxon>
        <taxon>Sporomusaceae</taxon>
        <taxon>Sporomusa</taxon>
    </lineage>
</organism>
<evidence type="ECO:0000259" key="9">
    <source>
        <dbReference type="Pfam" id="PF00483"/>
    </source>
</evidence>
<evidence type="ECO:0000259" key="10">
    <source>
        <dbReference type="Pfam" id="PF24894"/>
    </source>
</evidence>